<dbReference type="InterPro" id="IPR013083">
    <property type="entry name" value="Znf_RING/FYVE/PHD"/>
</dbReference>
<evidence type="ECO:0000259" key="7">
    <source>
        <dbReference type="PROSITE" id="PS50089"/>
    </source>
</evidence>
<dbReference type="Gene3D" id="4.10.830.40">
    <property type="match status" value="1"/>
</dbReference>
<dbReference type="InterPro" id="IPR003879">
    <property type="entry name" value="Butyrophylin_SPRY"/>
</dbReference>
<dbReference type="PANTHER" id="PTHR25465:SF31">
    <property type="entry name" value="RING-TYPE DOMAIN-CONTAINING PROTEIN"/>
    <property type="match status" value="1"/>
</dbReference>
<dbReference type="Gene3D" id="3.30.40.10">
    <property type="entry name" value="Zinc/RING finger domain, C3HC4 (zinc finger)"/>
    <property type="match status" value="1"/>
</dbReference>
<evidence type="ECO:0000256" key="1">
    <source>
        <dbReference type="ARBA" id="ARBA00022588"/>
    </source>
</evidence>
<dbReference type="GO" id="GO:0045087">
    <property type="term" value="P:innate immune response"/>
    <property type="evidence" value="ECO:0007669"/>
    <property type="project" value="UniProtKB-KW"/>
</dbReference>
<dbReference type="SUPFAM" id="SSF57845">
    <property type="entry name" value="B-box zinc-binding domain"/>
    <property type="match status" value="1"/>
</dbReference>
<organism evidence="10 11">
    <name type="scientific">Coregonus suidteri</name>
    <dbReference type="NCBI Taxonomy" id="861788"/>
    <lineage>
        <taxon>Eukaryota</taxon>
        <taxon>Metazoa</taxon>
        <taxon>Chordata</taxon>
        <taxon>Craniata</taxon>
        <taxon>Vertebrata</taxon>
        <taxon>Euteleostomi</taxon>
        <taxon>Actinopterygii</taxon>
        <taxon>Neopterygii</taxon>
        <taxon>Teleostei</taxon>
        <taxon>Protacanthopterygii</taxon>
        <taxon>Salmoniformes</taxon>
        <taxon>Salmonidae</taxon>
        <taxon>Coregoninae</taxon>
        <taxon>Coregonus</taxon>
    </lineage>
</organism>
<dbReference type="InterPro" id="IPR027370">
    <property type="entry name" value="Znf-RING_euk"/>
</dbReference>
<reference evidence="10 11" key="1">
    <citation type="submission" date="2021-04" db="EMBL/GenBank/DDBJ databases">
        <authorList>
            <person name="De Guttry C."/>
            <person name="Zahm M."/>
            <person name="Klopp C."/>
            <person name="Cabau C."/>
            <person name="Louis A."/>
            <person name="Berthelot C."/>
            <person name="Parey E."/>
            <person name="Roest Crollius H."/>
            <person name="Montfort J."/>
            <person name="Robinson-Rechavi M."/>
            <person name="Bucao C."/>
            <person name="Bouchez O."/>
            <person name="Gislard M."/>
            <person name="Lluch J."/>
            <person name="Milhes M."/>
            <person name="Lampietro C."/>
            <person name="Lopez Roques C."/>
            <person name="Donnadieu C."/>
            <person name="Braasch I."/>
            <person name="Desvignes T."/>
            <person name="Postlethwait J."/>
            <person name="Bobe J."/>
            <person name="Wedekind C."/>
            <person name="Guiguen Y."/>
        </authorList>
    </citation>
    <scope>NUCLEOTIDE SEQUENCE [LARGE SCALE GENOMIC DNA]</scope>
    <source>
        <strain evidence="10">Cs_M1</strain>
        <tissue evidence="10">Blood</tissue>
    </source>
</reference>
<dbReference type="PROSITE" id="PS00518">
    <property type="entry name" value="ZF_RING_1"/>
    <property type="match status" value="1"/>
</dbReference>
<keyword evidence="5" id="KW-0391">Immunity</keyword>
<dbReference type="Pfam" id="PF00622">
    <property type="entry name" value="SPRY"/>
    <property type="match status" value="1"/>
</dbReference>
<keyword evidence="4" id="KW-0862">Zinc</keyword>
<evidence type="ECO:0000256" key="5">
    <source>
        <dbReference type="ARBA" id="ARBA00022859"/>
    </source>
</evidence>
<dbReference type="SMART" id="SM00184">
    <property type="entry name" value="RING"/>
    <property type="match status" value="1"/>
</dbReference>
<dbReference type="SMART" id="SM00449">
    <property type="entry name" value="SPRY"/>
    <property type="match status" value="1"/>
</dbReference>
<dbReference type="InterPro" id="IPR003877">
    <property type="entry name" value="SPRY_dom"/>
</dbReference>
<dbReference type="AlphaFoldDB" id="A0AAN8QPC5"/>
<dbReference type="Pfam" id="PF00643">
    <property type="entry name" value="zf-B_box"/>
    <property type="match status" value="1"/>
</dbReference>
<dbReference type="Gene3D" id="3.30.160.60">
    <property type="entry name" value="Classic Zinc Finger"/>
    <property type="match status" value="1"/>
</dbReference>
<dbReference type="PROSITE" id="PS50089">
    <property type="entry name" value="ZF_RING_2"/>
    <property type="match status" value="1"/>
</dbReference>
<dbReference type="GO" id="GO:0008270">
    <property type="term" value="F:zinc ion binding"/>
    <property type="evidence" value="ECO:0007669"/>
    <property type="project" value="UniProtKB-KW"/>
</dbReference>
<dbReference type="SUPFAM" id="SSF57850">
    <property type="entry name" value="RING/U-box"/>
    <property type="match status" value="1"/>
</dbReference>
<evidence type="ECO:0000259" key="8">
    <source>
        <dbReference type="PROSITE" id="PS50119"/>
    </source>
</evidence>
<evidence type="ECO:0000256" key="4">
    <source>
        <dbReference type="ARBA" id="ARBA00022833"/>
    </source>
</evidence>
<dbReference type="InterPro" id="IPR051051">
    <property type="entry name" value="E3_ubiq-ligase_TRIM/RNF"/>
</dbReference>
<accession>A0AAN8QPC5</accession>
<evidence type="ECO:0000256" key="3">
    <source>
        <dbReference type="ARBA" id="ARBA00022771"/>
    </source>
</evidence>
<keyword evidence="3 6" id="KW-0863">Zinc-finger</keyword>
<dbReference type="InterPro" id="IPR017907">
    <property type="entry name" value="Znf_RING_CS"/>
</dbReference>
<dbReference type="PANTHER" id="PTHR25465">
    <property type="entry name" value="B-BOX DOMAIN CONTAINING"/>
    <property type="match status" value="1"/>
</dbReference>
<dbReference type="InterPro" id="IPR013320">
    <property type="entry name" value="ConA-like_dom_sf"/>
</dbReference>
<dbReference type="Pfam" id="PF13445">
    <property type="entry name" value="zf-RING_UBOX"/>
    <property type="match status" value="1"/>
</dbReference>
<dbReference type="InterPro" id="IPR001870">
    <property type="entry name" value="B30.2/SPRY"/>
</dbReference>
<dbReference type="SMART" id="SM00336">
    <property type="entry name" value="BBOX"/>
    <property type="match status" value="1"/>
</dbReference>
<dbReference type="EMBL" id="JAGTTL010000016">
    <property type="protein sequence ID" value="KAK6310880.1"/>
    <property type="molecule type" value="Genomic_DNA"/>
</dbReference>
<dbReference type="InterPro" id="IPR000315">
    <property type="entry name" value="Znf_B-box"/>
</dbReference>
<sequence length="553" mass="62796">MEVISIDEELICAICRDIFVEPVTLPCGHNYCEVCVNQLKRSAVEVENINAERGFERLCVCYTCPLCLAPCDSTLNLKKNVVLHNIIEKYHSKRASGVDCTVCKGEQRMAAEKSCVSCKESYCTVHIIPHLENAVLRQHVMVSPMGDTGRLCKEHGKEQELYCETDQTPLCAYCMLPAEAKHRDGHSVVKLADALDTLRENCQVKLQGIKESLTEVKNGLAKMDEAASCSKASLERQQSECTAFLRRIKLFLEFEEQAWQKRFSVDMVQESRNGKQRTERLRRLQDRLTQAQGTLLKAQTISDPLVLLQLLKNEEWADLLQRDVCSRQIEKISKWSGTKLVASSRITPLFQTLQKTFQGDVIFFAELSAHPKLKLDPDSGSVWVTEEHQRHDEEPCYPDRPYCVMGVIISSKGVHNWEVEVEGLSSWALGVAFLGPYQIAVTCKLGTDDQSWSLSYSKSKQRFSAQHDWLAFAFHAPDSNPPRRIGVFLDVDSGILSFYDAVRMVCLYTFYCTLDQDSDPQTYLRPAFCPRLKEDDQPLSTKPMRVLRPVSNF</sequence>
<keyword evidence="2" id="KW-0479">Metal-binding</keyword>
<feature type="domain" description="B box-type" evidence="8">
    <location>
        <begin position="147"/>
        <end position="191"/>
    </location>
</feature>
<keyword evidence="11" id="KW-1185">Reference proteome</keyword>
<dbReference type="PROSITE" id="PS50119">
    <property type="entry name" value="ZF_BBOX"/>
    <property type="match status" value="1"/>
</dbReference>
<evidence type="ECO:0000256" key="2">
    <source>
        <dbReference type="ARBA" id="ARBA00022723"/>
    </source>
</evidence>
<name>A0AAN8QPC5_9TELE</name>
<evidence type="ECO:0000313" key="11">
    <source>
        <dbReference type="Proteomes" id="UP001356427"/>
    </source>
</evidence>
<dbReference type="SUPFAM" id="SSF49899">
    <property type="entry name" value="Concanavalin A-like lectins/glucanases"/>
    <property type="match status" value="1"/>
</dbReference>
<evidence type="ECO:0000256" key="6">
    <source>
        <dbReference type="PROSITE-ProRule" id="PRU00024"/>
    </source>
</evidence>
<keyword evidence="1" id="KW-0399">Innate immunity</keyword>
<evidence type="ECO:0000313" key="10">
    <source>
        <dbReference type="EMBL" id="KAK6310880.1"/>
    </source>
</evidence>
<gene>
    <name evidence="10" type="ORF">J4Q44_G00189350</name>
</gene>
<protein>
    <submittedName>
        <fullName evidence="10">Uncharacterized protein</fullName>
    </submittedName>
</protein>
<dbReference type="PROSITE" id="PS50188">
    <property type="entry name" value="B302_SPRY"/>
    <property type="match status" value="1"/>
</dbReference>
<feature type="domain" description="B30.2/SPRY" evidence="9">
    <location>
        <begin position="342"/>
        <end position="546"/>
    </location>
</feature>
<dbReference type="InterPro" id="IPR043136">
    <property type="entry name" value="B30.2/SPRY_sf"/>
</dbReference>
<comment type="caution">
    <text evidence="10">The sequence shown here is derived from an EMBL/GenBank/DDBJ whole genome shotgun (WGS) entry which is preliminary data.</text>
</comment>
<feature type="domain" description="RING-type" evidence="7">
    <location>
        <begin position="12"/>
        <end position="67"/>
    </location>
</feature>
<dbReference type="PRINTS" id="PR01407">
    <property type="entry name" value="BUTYPHLNCDUF"/>
</dbReference>
<evidence type="ECO:0000259" key="9">
    <source>
        <dbReference type="PROSITE" id="PS50188"/>
    </source>
</evidence>
<dbReference type="Proteomes" id="UP001356427">
    <property type="component" value="Unassembled WGS sequence"/>
</dbReference>
<proteinExistence type="predicted"/>
<dbReference type="InterPro" id="IPR001841">
    <property type="entry name" value="Znf_RING"/>
</dbReference>
<dbReference type="Gene3D" id="2.60.120.920">
    <property type="match status" value="1"/>
</dbReference>